<protein>
    <submittedName>
        <fullName evidence="1">Uncharacterized protein</fullName>
    </submittedName>
</protein>
<evidence type="ECO:0000313" key="1">
    <source>
        <dbReference type="EMBL" id="KAJ8709727.1"/>
    </source>
</evidence>
<dbReference type="Proteomes" id="UP001231649">
    <property type="component" value="Chromosome 24"/>
</dbReference>
<accession>A0ACC2Q798</accession>
<keyword evidence="2" id="KW-1185">Reference proteome</keyword>
<proteinExistence type="predicted"/>
<comment type="caution">
    <text evidence="1">The sequence shown here is derived from an EMBL/GenBank/DDBJ whole genome shotgun (WGS) entry which is preliminary data.</text>
</comment>
<name>A0ACC2Q798_9NEOP</name>
<reference evidence="1" key="1">
    <citation type="submission" date="2023-03" db="EMBL/GenBank/DDBJ databases">
        <title>Chromosome-level genomes of two armyworms, Mythimna separata and Mythimna loreyi, provide insights into the biosynthesis and reception of sex pheromones.</title>
        <authorList>
            <person name="Zhao H."/>
        </authorList>
    </citation>
    <scope>NUCLEOTIDE SEQUENCE</scope>
    <source>
        <strain evidence="1">BeijingLab</strain>
    </source>
</reference>
<organism evidence="1 2">
    <name type="scientific">Mythimna loreyi</name>
    <dbReference type="NCBI Taxonomy" id="667449"/>
    <lineage>
        <taxon>Eukaryota</taxon>
        <taxon>Metazoa</taxon>
        <taxon>Ecdysozoa</taxon>
        <taxon>Arthropoda</taxon>
        <taxon>Hexapoda</taxon>
        <taxon>Insecta</taxon>
        <taxon>Pterygota</taxon>
        <taxon>Neoptera</taxon>
        <taxon>Endopterygota</taxon>
        <taxon>Lepidoptera</taxon>
        <taxon>Glossata</taxon>
        <taxon>Ditrysia</taxon>
        <taxon>Noctuoidea</taxon>
        <taxon>Noctuidae</taxon>
        <taxon>Noctuinae</taxon>
        <taxon>Hadenini</taxon>
        <taxon>Mythimna</taxon>
    </lineage>
</organism>
<sequence>MAESQPLPSAAAKPSKIVAPAAALSQKSTKGATTQLDSRAASRRTSNGTPEASPGASQLKQNKSTDRVTEARNCLLRAKSHLSESRNLRADLKAGITQSVERLYQLIKEEAAAAAQIKGDGPVGEDAVKATPPQETPKTLPEVNSLLLSLAEHSALVKESSEKMERLKQAMERQGEKLEKTATYASVAAGPSKRQTPERTTLHSIVVTSKNEGDSGEEVLNKIREAINAKDGGIEIEKVRKAKDRKVVMACRSVEERKRVRERLERAGDHLVVEDMRNKDPLLVFRGVLRIHSDEDLLGALRSQNRDVFRDLGNGDDRLAVRYKKNSRNPHTNNVVVSTSPTVWNRMLVKGKVRIDLQTVFVEDQSPLVQCTRCLGYGHSRRLCKEPADLCSHCGGPHLRAECHQWLEAVTPKCPNCVKAKMGKTDHNAFDPECPVRVRWDRLARTSVAYC</sequence>
<gene>
    <name evidence="1" type="ORF">PYW08_009731</name>
</gene>
<evidence type="ECO:0000313" key="2">
    <source>
        <dbReference type="Proteomes" id="UP001231649"/>
    </source>
</evidence>
<dbReference type="EMBL" id="CM056800">
    <property type="protein sequence ID" value="KAJ8709727.1"/>
    <property type="molecule type" value="Genomic_DNA"/>
</dbReference>